<feature type="binding site" evidence="5">
    <location>
        <begin position="242"/>
        <end position="247"/>
    </location>
    <ligand>
        <name>NAD(+)</name>
        <dbReference type="ChEBI" id="CHEBI:57540"/>
    </ligand>
</feature>
<dbReference type="CDD" id="cd00401">
    <property type="entry name" value="SAHH"/>
    <property type="match status" value="1"/>
</dbReference>
<dbReference type="Gene3D" id="3.40.50.1480">
    <property type="entry name" value="Adenosylhomocysteinase-like"/>
    <property type="match status" value="1"/>
</dbReference>
<feature type="binding site" evidence="5 7">
    <location>
        <position position="265"/>
    </location>
    <ligand>
        <name>NAD(+)</name>
        <dbReference type="ChEBI" id="CHEBI:57540"/>
    </ligand>
</feature>
<sequence>MPTRTVDHDIRDIQLADAGKRRVEWAERAMPVVRMIRERFAEERPLEGRKLSACLHVTTETANLAITLKAGGADLALCASNPLSTQDDVAAHLVRDHGIQVYAIKGEDHDTYYEHIRAALEHRPAITMDDGADLVGSLHMIALDRLDDLAGPVRSWAAALSKKERESLVKSVVGSTEETTTGVIRLRAMAADGVLQFPVIAVNDSMTKHLFDNRYGTGQSTLDGILRATNLLLAGARVVVAGYGWCGRGVATRARGAGARVIVTEVEPLRALEAVMDGFEVMPMAEAAKLGDLFVTVTGDTSVIREEHFRAMKDGAIVANSGHFNVEIDLERLAEIADGEPRTVRDFVQEYRLDGRRIFVLGEGRLINLAAAEGHPAAVMDMSFANQALAAEYLVGAGPELATSVHGTPDHIDREIARLKLDSMAIAIDKLTPEQEKYLSSWDVGT</sequence>
<accession>A0AAE4Z9U2</accession>
<feature type="binding site" evidence="5 6">
    <location>
        <position position="212"/>
    </location>
    <ligand>
        <name>substrate</name>
    </ligand>
</feature>
<feature type="binding site" evidence="5 6">
    <location>
        <position position="58"/>
    </location>
    <ligand>
        <name>substrate</name>
    </ligand>
</feature>
<dbReference type="GO" id="GO:0004013">
    <property type="term" value="F:adenosylhomocysteinase activity"/>
    <property type="evidence" value="ECO:0007669"/>
    <property type="project" value="UniProtKB-UniRule"/>
</dbReference>
<dbReference type="InterPro" id="IPR036291">
    <property type="entry name" value="NAD(P)-bd_dom_sf"/>
</dbReference>
<keyword evidence="3 5" id="KW-0378">Hydrolase</keyword>
<evidence type="ECO:0000256" key="4">
    <source>
        <dbReference type="ARBA" id="ARBA00023027"/>
    </source>
</evidence>
<dbReference type="PANTHER" id="PTHR23420">
    <property type="entry name" value="ADENOSYLHOMOCYSTEINASE"/>
    <property type="match status" value="1"/>
</dbReference>
<dbReference type="GO" id="GO:0071269">
    <property type="term" value="P:L-homocysteine biosynthetic process"/>
    <property type="evidence" value="ECO:0007669"/>
    <property type="project" value="UniProtKB-UniRule"/>
</dbReference>
<dbReference type="Pfam" id="PF05221">
    <property type="entry name" value="AdoHcyase"/>
    <property type="match status" value="1"/>
</dbReference>
<dbReference type="InterPro" id="IPR015878">
    <property type="entry name" value="Ado_hCys_hydrolase_NAD-bd"/>
</dbReference>
<dbReference type="EMBL" id="JAACAK010000091">
    <property type="protein sequence ID" value="NIR75703.1"/>
    <property type="molecule type" value="Genomic_DNA"/>
</dbReference>
<comment type="similarity">
    <text evidence="1 5 9">Belongs to the adenosylhomocysteinase family.</text>
</comment>
<dbReference type="PANTHER" id="PTHR23420:SF0">
    <property type="entry name" value="ADENOSYLHOMOCYSTEINASE"/>
    <property type="match status" value="1"/>
</dbReference>
<comment type="catalytic activity">
    <reaction evidence="5 8">
        <text>S-adenosyl-L-homocysteine + H2O = L-homocysteine + adenosine</text>
        <dbReference type="Rhea" id="RHEA:21708"/>
        <dbReference type="ChEBI" id="CHEBI:15377"/>
        <dbReference type="ChEBI" id="CHEBI:16335"/>
        <dbReference type="ChEBI" id="CHEBI:57856"/>
        <dbReference type="ChEBI" id="CHEBI:58199"/>
        <dbReference type="EC" id="3.13.2.1"/>
    </reaction>
</comment>
<dbReference type="InterPro" id="IPR000043">
    <property type="entry name" value="Adenosylhomocysteinase-like"/>
</dbReference>
<dbReference type="AlphaFoldDB" id="A0AAE4Z9U2"/>
<feature type="binding site" evidence="7">
    <location>
        <position position="375"/>
    </location>
    <ligand>
        <name>NAD(+)</name>
        <dbReference type="ChEBI" id="CHEBI:57540"/>
    </ligand>
</feature>
<dbReference type="PIRSF" id="PIRSF001109">
    <property type="entry name" value="Ad_hcy_hydrolase"/>
    <property type="match status" value="1"/>
</dbReference>
<evidence type="ECO:0000256" key="2">
    <source>
        <dbReference type="ARBA" id="ARBA00022563"/>
    </source>
</evidence>
<evidence type="ECO:0000256" key="7">
    <source>
        <dbReference type="PIRSR" id="PIRSR001109-2"/>
    </source>
</evidence>
<dbReference type="Gene3D" id="3.40.50.720">
    <property type="entry name" value="NAD(P)-binding Rossmann-like Domain"/>
    <property type="match status" value="1"/>
</dbReference>
<reference evidence="11 12" key="1">
    <citation type="submission" date="2020-01" db="EMBL/GenBank/DDBJ databases">
        <title>Genomes assembled from Gulf of Kutch pelagic sediment metagenomes.</title>
        <authorList>
            <person name="Chandrashekar M."/>
            <person name="Mahajan M.S."/>
            <person name="Dave K.J."/>
            <person name="Vatsa P."/>
            <person name="Nathani N.M."/>
        </authorList>
    </citation>
    <scope>NUCLEOTIDE SEQUENCE [LARGE SCALE GENOMIC DNA]</scope>
    <source>
        <strain evidence="11">KS3-K002</strain>
    </source>
</reference>
<feature type="binding site" evidence="5 7">
    <location>
        <position position="368"/>
    </location>
    <ligand>
        <name>NAD(+)</name>
        <dbReference type="ChEBI" id="CHEBI:57540"/>
    </ligand>
</feature>
<comment type="function">
    <text evidence="5">May play a key role in the regulation of the intracellular concentration of adenosylhomocysteine.</text>
</comment>
<keyword evidence="5" id="KW-0963">Cytoplasm</keyword>
<dbReference type="FunFam" id="3.40.50.720:FF:000004">
    <property type="entry name" value="Adenosylhomocysteinase"/>
    <property type="match status" value="1"/>
</dbReference>
<feature type="binding site" evidence="5 6">
    <location>
        <position position="208"/>
    </location>
    <ligand>
        <name>substrate</name>
    </ligand>
</feature>
<dbReference type="SUPFAM" id="SSF52283">
    <property type="entry name" value="Formate/glycerate dehydrogenase catalytic domain-like"/>
    <property type="match status" value="1"/>
</dbReference>
<dbReference type="Proteomes" id="UP000702544">
    <property type="component" value="Unassembled WGS sequence"/>
</dbReference>
<dbReference type="Pfam" id="PF00670">
    <property type="entry name" value="AdoHcyase_NAD"/>
    <property type="match status" value="1"/>
</dbReference>
<comment type="cofactor">
    <cofactor evidence="5 7 8">
        <name>NAD(+)</name>
        <dbReference type="ChEBI" id="CHEBI:57540"/>
    </cofactor>
    <text evidence="5 7 8">Binds 1 NAD(+) per subunit.</text>
</comment>
<keyword evidence="4 5" id="KW-0520">NAD</keyword>
<evidence type="ECO:0000256" key="6">
    <source>
        <dbReference type="PIRSR" id="PIRSR001109-1"/>
    </source>
</evidence>
<feature type="binding site" evidence="5 6">
    <location>
        <position position="178"/>
    </location>
    <ligand>
        <name>substrate</name>
    </ligand>
</feature>
<dbReference type="InterPro" id="IPR042172">
    <property type="entry name" value="Adenosylhomocyst_ase-like_sf"/>
</dbReference>
<comment type="pathway">
    <text evidence="5 8">Amino-acid biosynthesis; L-homocysteine biosynthesis; L-homocysteine from S-adenosyl-L-homocysteine: step 1/1.</text>
</comment>
<evidence type="ECO:0000313" key="11">
    <source>
        <dbReference type="EMBL" id="NIR75703.1"/>
    </source>
</evidence>
<feature type="binding site" evidence="5">
    <location>
        <position position="213"/>
    </location>
    <ligand>
        <name>NAD(+)</name>
        <dbReference type="ChEBI" id="CHEBI:57540"/>
    </ligand>
</feature>
<dbReference type="SUPFAM" id="SSF51735">
    <property type="entry name" value="NAD(P)-binding Rossmann-fold domains"/>
    <property type="match status" value="1"/>
</dbReference>
<evidence type="ECO:0000256" key="1">
    <source>
        <dbReference type="ARBA" id="ARBA00007122"/>
    </source>
</evidence>
<comment type="caution">
    <text evidence="5">Lacks conserved residue(s) required for the propagation of feature annotation.</text>
</comment>
<evidence type="ECO:0000256" key="3">
    <source>
        <dbReference type="ARBA" id="ARBA00022801"/>
    </source>
</evidence>
<feature type="binding site" evidence="5 7">
    <location>
        <begin position="179"/>
        <end position="181"/>
    </location>
    <ligand>
        <name>NAD(+)</name>
        <dbReference type="ChEBI" id="CHEBI:57540"/>
    </ligand>
</feature>
<feature type="binding site" evidence="5 7">
    <location>
        <begin position="321"/>
        <end position="323"/>
    </location>
    <ligand>
        <name>NAD(+)</name>
        <dbReference type="ChEBI" id="CHEBI:57540"/>
    </ligand>
</feature>
<evidence type="ECO:0000259" key="10">
    <source>
        <dbReference type="SMART" id="SM00997"/>
    </source>
</evidence>
<gene>
    <name evidence="5 11" type="primary">ahcY</name>
    <name evidence="11" type="ORF">GWO12_11430</name>
</gene>
<organism evidence="11 12">
    <name type="scientific">Candidatus Kutchimonas denitrificans</name>
    <dbReference type="NCBI Taxonomy" id="3056748"/>
    <lineage>
        <taxon>Bacteria</taxon>
        <taxon>Pseudomonadati</taxon>
        <taxon>Gemmatimonadota</taxon>
        <taxon>Gemmatimonadia</taxon>
        <taxon>Candidatus Palauibacterales</taxon>
        <taxon>Candidatus Palauibacteraceae</taxon>
        <taxon>Candidatus Kutchimonas</taxon>
    </lineage>
</organism>
<evidence type="ECO:0000256" key="8">
    <source>
        <dbReference type="RuleBase" id="RU000548"/>
    </source>
</evidence>
<proteinExistence type="inferred from homology"/>
<feature type="binding site" evidence="5 6">
    <location>
        <position position="130"/>
    </location>
    <ligand>
        <name>substrate</name>
    </ligand>
</feature>
<dbReference type="NCBIfam" id="TIGR00936">
    <property type="entry name" value="ahcY"/>
    <property type="match status" value="1"/>
</dbReference>
<name>A0AAE4Z9U2_9BACT</name>
<dbReference type="GO" id="GO:0006730">
    <property type="term" value="P:one-carbon metabolic process"/>
    <property type="evidence" value="ECO:0007669"/>
    <property type="project" value="UniProtKB-UniRule"/>
</dbReference>
<evidence type="ECO:0000256" key="5">
    <source>
        <dbReference type="HAMAP-Rule" id="MF_00563"/>
    </source>
</evidence>
<feature type="domain" description="S-adenosyl-L-homocysteine hydrolase NAD binding" evidence="10">
    <location>
        <begin position="213"/>
        <end position="374"/>
    </location>
</feature>
<comment type="caution">
    <text evidence="11">The sequence shown here is derived from an EMBL/GenBank/DDBJ whole genome shotgun (WGS) entry which is preliminary data.</text>
</comment>
<dbReference type="HAMAP" id="MF_00563">
    <property type="entry name" value="AdoHcyase"/>
    <property type="match status" value="1"/>
</dbReference>
<feature type="binding site" evidence="7">
    <location>
        <begin position="244"/>
        <end position="249"/>
    </location>
    <ligand>
        <name>NAD(+)</name>
        <dbReference type="ChEBI" id="CHEBI:57540"/>
    </ligand>
</feature>
<evidence type="ECO:0000313" key="12">
    <source>
        <dbReference type="Proteomes" id="UP000702544"/>
    </source>
</evidence>
<dbReference type="EC" id="3.13.2.1" evidence="5"/>
<dbReference type="GO" id="GO:0005829">
    <property type="term" value="C:cytosol"/>
    <property type="evidence" value="ECO:0007669"/>
    <property type="project" value="TreeGrafter"/>
</dbReference>
<dbReference type="GO" id="GO:0033353">
    <property type="term" value="P:S-adenosylmethionine cycle"/>
    <property type="evidence" value="ECO:0007669"/>
    <property type="project" value="TreeGrafter"/>
</dbReference>
<evidence type="ECO:0000256" key="9">
    <source>
        <dbReference type="RuleBase" id="RU004166"/>
    </source>
</evidence>
<dbReference type="NCBIfam" id="NF004005">
    <property type="entry name" value="PRK05476.2-3"/>
    <property type="match status" value="1"/>
</dbReference>
<dbReference type="SMART" id="SM00996">
    <property type="entry name" value="AdoHcyase"/>
    <property type="match status" value="1"/>
</dbReference>
<dbReference type="SMART" id="SM00997">
    <property type="entry name" value="AdoHcyase_NAD"/>
    <property type="match status" value="1"/>
</dbReference>
<protein>
    <recommendedName>
        <fullName evidence="5">Adenosylhomocysteinase</fullName>
        <ecNumber evidence="5">3.13.2.1</ecNumber>
    </recommendedName>
    <alternativeName>
        <fullName evidence="5">S-adenosyl-L-homocysteine hydrolase</fullName>
        <shortName evidence="5">AdoHcyase</shortName>
    </alternativeName>
</protein>
<keyword evidence="2 5" id="KW-0554">One-carbon metabolism</keyword>
<comment type="subcellular location">
    <subcellularLocation>
        <location evidence="5">Cytoplasm</location>
    </subcellularLocation>
</comment>